<comment type="caution">
    <text evidence="1">The sequence shown here is derived from an EMBL/GenBank/DDBJ whole genome shotgun (WGS) entry which is preliminary data.</text>
</comment>
<name>A0ABS4VYS3_9PSEU</name>
<protein>
    <submittedName>
        <fullName evidence="1">Carbonic anhydrase/acetyltransferase-like protein (Isoleucine patch superfamily)</fullName>
    </submittedName>
</protein>
<dbReference type="InterPro" id="IPR047324">
    <property type="entry name" value="LbH_gamma_CA-like"/>
</dbReference>
<gene>
    <name evidence="1" type="ORF">JOF36_004647</name>
</gene>
<dbReference type="Gene3D" id="2.160.10.10">
    <property type="entry name" value="Hexapeptide repeat proteins"/>
    <property type="match status" value="1"/>
</dbReference>
<evidence type="ECO:0000313" key="2">
    <source>
        <dbReference type="Proteomes" id="UP001519295"/>
    </source>
</evidence>
<organism evidence="1 2">
    <name type="scientific">Pseudonocardia parietis</name>
    <dbReference type="NCBI Taxonomy" id="570936"/>
    <lineage>
        <taxon>Bacteria</taxon>
        <taxon>Bacillati</taxon>
        <taxon>Actinomycetota</taxon>
        <taxon>Actinomycetes</taxon>
        <taxon>Pseudonocardiales</taxon>
        <taxon>Pseudonocardiaceae</taxon>
        <taxon>Pseudonocardia</taxon>
    </lineage>
</organism>
<dbReference type="SUPFAM" id="SSF51161">
    <property type="entry name" value="Trimeric LpxA-like enzymes"/>
    <property type="match status" value="1"/>
</dbReference>
<dbReference type="EMBL" id="JAGINU010000001">
    <property type="protein sequence ID" value="MBP2368951.1"/>
    <property type="molecule type" value="Genomic_DNA"/>
</dbReference>
<dbReference type="InterPro" id="IPR050484">
    <property type="entry name" value="Transf_Hexapept/Carb_Anhydrase"/>
</dbReference>
<dbReference type="InterPro" id="IPR001451">
    <property type="entry name" value="Hexapep"/>
</dbReference>
<dbReference type="PANTHER" id="PTHR13061:SF29">
    <property type="entry name" value="GAMMA CARBONIC ANHYDRASE-LIKE 1, MITOCHONDRIAL-RELATED"/>
    <property type="match status" value="1"/>
</dbReference>
<accession>A0ABS4VYS3</accession>
<evidence type="ECO:0000313" key="1">
    <source>
        <dbReference type="EMBL" id="MBP2368951.1"/>
    </source>
</evidence>
<keyword evidence="2" id="KW-1185">Reference proteome</keyword>
<sequence length="169" mass="17166">MITIEGRFPDVHPDAWVAPGAVVAGAVSIGAESGVWYTCVVRADLAPITIGARTNVQDGTVIHADPGFPATIGDGVTIGHRAVLHGCTVEDDVLIGMGAVIMNGVHVGTGSLIAAGAVLTQGTQVPPGSLVAGLPGKVRRELSDDERNSIPLNAAGYVHLLGLHRDANG</sequence>
<proteinExistence type="predicted"/>
<dbReference type="InterPro" id="IPR011004">
    <property type="entry name" value="Trimer_LpxA-like_sf"/>
</dbReference>
<dbReference type="PANTHER" id="PTHR13061">
    <property type="entry name" value="DYNACTIN SUBUNIT P25"/>
    <property type="match status" value="1"/>
</dbReference>
<dbReference type="Proteomes" id="UP001519295">
    <property type="component" value="Unassembled WGS sequence"/>
</dbReference>
<dbReference type="CDD" id="cd04645">
    <property type="entry name" value="LbH_gamma_CA_like"/>
    <property type="match status" value="1"/>
</dbReference>
<reference evidence="1 2" key="1">
    <citation type="submission" date="2021-03" db="EMBL/GenBank/DDBJ databases">
        <title>Sequencing the genomes of 1000 actinobacteria strains.</title>
        <authorList>
            <person name="Klenk H.-P."/>
        </authorList>
    </citation>
    <scope>NUCLEOTIDE SEQUENCE [LARGE SCALE GENOMIC DNA]</scope>
    <source>
        <strain evidence="1 2">DSM 45256</strain>
    </source>
</reference>
<dbReference type="RefSeq" id="WP_210030693.1">
    <property type="nucleotide sequence ID" value="NZ_JAGINU010000001.1"/>
</dbReference>
<dbReference type="Pfam" id="PF00132">
    <property type="entry name" value="Hexapep"/>
    <property type="match status" value="1"/>
</dbReference>